<reference evidence="1 2" key="1">
    <citation type="submission" date="2019-04" db="EMBL/GenBank/DDBJ databases">
        <title>Comparative genomics and transcriptomics to analyze fruiting body development in filamentous ascomycetes.</title>
        <authorList>
            <consortium name="DOE Joint Genome Institute"/>
            <person name="Lutkenhaus R."/>
            <person name="Traeger S."/>
            <person name="Breuer J."/>
            <person name="Kuo A."/>
            <person name="Lipzen A."/>
            <person name="Pangilinan J."/>
            <person name="Dilworth D."/>
            <person name="Sandor L."/>
            <person name="Poggeler S."/>
            <person name="Barry K."/>
            <person name="Grigoriev I.V."/>
            <person name="Nowrousian M."/>
        </authorList>
    </citation>
    <scope>NUCLEOTIDE SEQUENCE [LARGE SCALE GENOMIC DNA]</scope>
    <source>
        <strain evidence="1 2">CBS 389.68</strain>
    </source>
</reference>
<evidence type="ECO:0000313" key="1">
    <source>
        <dbReference type="EMBL" id="TGZ78950.1"/>
    </source>
</evidence>
<accession>A0A4S2MP70</accession>
<organism evidence="1 2">
    <name type="scientific">Ascodesmis nigricans</name>
    <dbReference type="NCBI Taxonomy" id="341454"/>
    <lineage>
        <taxon>Eukaryota</taxon>
        <taxon>Fungi</taxon>
        <taxon>Dikarya</taxon>
        <taxon>Ascomycota</taxon>
        <taxon>Pezizomycotina</taxon>
        <taxon>Pezizomycetes</taxon>
        <taxon>Pezizales</taxon>
        <taxon>Ascodesmidaceae</taxon>
        <taxon>Ascodesmis</taxon>
    </lineage>
</organism>
<sequence length="238" mass="27260">MTRKTETRCGQSARYLNTVKQKAVRRESYHLKAKLPPRDTPGAQILPWSIHHTLHHTPLHLNQLMTPILGEVTPPEFQMVLDPFSEYPLQEWKDILCNRRGAPGRQCAQQKRTVFSQRKYMCKPEHLLCHTHHDKAYMATVFAHSNGLGINLRNQIGQHHCPAARASGWWNGEMSKDPQWGLGFRIRVIQKSRNCRSKPLINAHRMASKVLCTSTYPPLGCRVLVLIMFTVGGLPAFR</sequence>
<gene>
    <name evidence="1" type="ORF">EX30DRAFT_125885</name>
</gene>
<name>A0A4S2MP70_9PEZI</name>
<dbReference type="Proteomes" id="UP000298138">
    <property type="component" value="Unassembled WGS sequence"/>
</dbReference>
<evidence type="ECO:0000313" key="2">
    <source>
        <dbReference type="Proteomes" id="UP000298138"/>
    </source>
</evidence>
<proteinExistence type="predicted"/>
<keyword evidence="2" id="KW-1185">Reference proteome</keyword>
<dbReference type="AlphaFoldDB" id="A0A4S2MP70"/>
<protein>
    <submittedName>
        <fullName evidence="1">Uncharacterized protein</fullName>
    </submittedName>
</protein>
<dbReference type="InParanoid" id="A0A4S2MP70"/>
<dbReference type="EMBL" id="ML220136">
    <property type="protein sequence ID" value="TGZ78950.1"/>
    <property type="molecule type" value="Genomic_DNA"/>
</dbReference>